<name>A0A917RVA3_9NOCA</name>
<evidence type="ECO:0000256" key="5">
    <source>
        <dbReference type="ARBA" id="ARBA00022741"/>
    </source>
</evidence>
<dbReference type="Proteomes" id="UP000638263">
    <property type="component" value="Unassembled WGS sequence"/>
</dbReference>
<evidence type="ECO:0000256" key="10">
    <source>
        <dbReference type="SAM" id="Phobius"/>
    </source>
</evidence>
<keyword evidence="5" id="KW-0547">Nucleotide-binding</keyword>
<dbReference type="PANTHER" id="PTHR24421:SF10">
    <property type="entry name" value="NITRATE_NITRITE SENSOR PROTEIN NARQ"/>
    <property type="match status" value="1"/>
</dbReference>
<feature type="region of interest" description="Disordered" evidence="9">
    <location>
        <begin position="485"/>
        <end position="512"/>
    </location>
</feature>
<dbReference type="Gene3D" id="3.30.565.10">
    <property type="entry name" value="Histidine kinase-like ATPase, C-terminal domain"/>
    <property type="match status" value="1"/>
</dbReference>
<evidence type="ECO:0000256" key="3">
    <source>
        <dbReference type="ARBA" id="ARBA00022553"/>
    </source>
</evidence>
<dbReference type="SUPFAM" id="SSF55874">
    <property type="entry name" value="ATPase domain of HSP90 chaperone/DNA topoisomerase II/histidine kinase"/>
    <property type="match status" value="1"/>
</dbReference>
<protein>
    <recommendedName>
        <fullName evidence="2">histidine kinase</fullName>
        <ecNumber evidence="2">2.7.13.3</ecNumber>
    </recommendedName>
</protein>
<accession>A0A917RVA3</accession>
<feature type="transmembrane region" description="Helical" evidence="10">
    <location>
        <begin position="227"/>
        <end position="243"/>
    </location>
</feature>
<dbReference type="InterPro" id="IPR050482">
    <property type="entry name" value="Sensor_HK_TwoCompSys"/>
</dbReference>
<evidence type="ECO:0000256" key="8">
    <source>
        <dbReference type="ARBA" id="ARBA00023012"/>
    </source>
</evidence>
<dbReference type="GO" id="GO:0005524">
    <property type="term" value="F:ATP binding"/>
    <property type="evidence" value="ECO:0007669"/>
    <property type="project" value="UniProtKB-KW"/>
</dbReference>
<feature type="region of interest" description="Disordered" evidence="9">
    <location>
        <begin position="1"/>
        <end position="62"/>
    </location>
</feature>
<reference evidence="12" key="1">
    <citation type="journal article" date="2014" name="Int. J. Syst. Evol. Microbiol.">
        <title>Complete genome sequence of Corynebacterium casei LMG S-19264T (=DSM 44701T), isolated from a smear-ripened cheese.</title>
        <authorList>
            <consortium name="US DOE Joint Genome Institute (JGI-PGF)"/>
            <person name="Walter F."/>
            <person name="Albersmeier A."/>
            <person name="Kalinowski J."/>
            <person name="Ruckert C."/>
        </authorList>
    </citation>
    <scope>NUCLEOTIDE SEQUENCE</scope>
    <source>
        <strain evidence="12">CGMCC 4.3508</strain>
    </source>
</reference>
<evidence type="ECO:0000313" key="12">
    <source>
        <dbReference type="EMBL" id="GGL38519.1"/>
    </source>
</evidence>
<dbReference type="GO" id="GO:0046983">
    <property type="term" value="F:protein dimerization activity"/>
    <property type="evidence" value="ECO:0007669"/>
    <property type="project" value="InterPro"/>
</dbReference>
<dbReference type="GO" id="GO:0000155">
    <property type="term" value="F:phosphorelay sensor kinase activity"/>
    <property type="evidence" value="ECO:0007669"/>
    <property type="project" value="InterPro"/>
</dbReference>
<feature type="transmembrane region" description="Helical" evidence="10">
    <location>
        <begin position="196"/>
        <end position="215"/>
    </location>
</feature>
<gene>
    <name evidence="12" type="ORF">GCM10011588_61400</name>
</gene>
<dbReference type="PANTHER" id="PTHR24421">
    <property type="entry name" value="NITRATE/NITRITE SENSOR PROTEIN NARX-RELATED"/>
    <property type="match status" value="1"/>
</dbReference>
<feature type="transmembrane region" description="Helical" evidence="10">
    <location>
        <begin position="124"/>
        <end position="143"/>
    </location>
</feature>
<sequence length="512" mass="53881">MPTGPGGVYPGQVTESHLTLGAPEGNRRPPVPGGAWERGDGSDPGTPEQGGGCTPGRPASGAGRWARIRHRAGARAAELLPGAPYPLRELPFDYPPKVVLFTDLAFLVIGVVACLQRHEYFPTALPLIALVLLFASVPTYVLFGIVPRPLPLVAATMIAAGLFFVQPVDSDFAPFVLMVVIAEIAAIAPKRVSITLAVLAAAELLAFALLGQTLWGDHSLRTGLPMYALGIVLGWLVGVMLQYQRLFLYQERENQAAQAAQAAAAERNRIAREVHDVIAHSLTVTLLHVTAARHALTSDRDVDEAADALVDAERLGRQAMADIRRTVGLLDSGPSAAGVEPGADDIPALVDDFVNAGLPVSRRFSGDLGVVSAAIGLALYRICQESLANIVKHAPGAEVELSVAVAGGSALVRVRNTIPRGLPAQLGRGTGVAGMRHRADGLGGSIRVGPEAGGWVVRAEFPLGDRHAGATGRDRLRCPISEIIADHDARPHPEPGRGDAIPPPSLRPPRNE</sequence>
<keyword evidence="6" id="KW-0418">Kinase</keyword>
<evidence type="ECO:0000256" key="6">
    <source>
        <dbReference type="ARBA" id="ARBA00022777"/>
    </source>
</evidence>
<keyword evidence="10" id="KW-1133">Transmembrane helix</keyword>
<reference evidence="12" key="2">
    <citation type="submission" date="2020-09" db="EMBL/GenBank/DDBJ databases">
        <authorList>
            <person name="Sun Q."/>
            <person name="Zhou Y."/>
        </authorList>
    </citation>
    <scope>NUCLEOTIDE SEQUENCE</scope>
    <source>
        <strain evidence="12">CGMCC 4.3508</strain>
    </source>
</reference>
<feature type="compositionally biased region" description="Pro residues" evidence="9">
    <location>
        <begin position="501"/>
        <end position="512"/>
    </location>
</feature>
<comment type="catalytic activity">
    <reaction evidence="1">
        <text>ATP + protein L-histidine = ADP + protein N-phospho-L-histidine.</text>
        <dbReference type="EC" id="2.7.13.3"/>
    </reaction>
</comment>
<proteinExistence type="predicted"/>
<keyword evidence="3" id="KW-0597">Phosphoprotein</keyword>
<evidence type="ECO:0000256" key="9">
    <source>
        <dbReference type="SAM" id="MobiDB-lite"/>
    </source>
</evidence>
<dbReference type="CDD" id="cd16917">
    <property type="entry name" value="HATPase_UhpB-NarQ-NarX-like"/>
    <property type="match status" value="1"/>
</dbReference>
<evidence type="ECO:0000256" key="1">
    <source>
        <dbReference type="ARBA" id="ARBA00000085"/>
    </source>
</evidence>
<dbReference type="InterPro" id="IPR036890">
    <property type="entry name" value="HATPase_C_sf"/>
</dbReference>
<dbReference type="AlphaFoldDB" id="A0A917RVA3"/>
<evidence type="ECO:0000256" key="4">
    <source>
        <dbReference type="ARBA" id="ARBA00022679"/>
    </source>
</evidence>
<evidence type="ECO:0000313" key="13">
    <source>
        <dbReference type="Proteomes" id="UP000638263"/>
    </source>
</evidence>
<dbReference type="GO" id="GO:0016020">
    <property type="term" value="C:membrane"/>
    <property type="evidence" value="ECO:0007669"/>
    <property type="project" value="InterPro"/>
</dbReference>
<keyword evidence="4" id="KW-0808">Transferase</keyword>
<keyword evidence="13" id="KW-1185">Reference proteome</keyword>
<dbReference type="Pfam" id="PF07730">
    <property type="entry name" value="HisKA_3"/>
    <property type="match status" value="1"/>
</dbReference>
<feature type="transmembrane region" description="Helical" evidence="10">
    <location>
        <begin position="172"/>
        <end position="189"/>
    </location>
</feature>
<dbReference type="InterPro" id="IPR011712">
    <property type="entry name" value="Sig_transdc_His_kin_sub3_dim/P"/>
</dbReference>
<feature type="transmembrane region" description="Helical" evidence="10">
    <location>
        <begin position="98"/>
        <end position="118"/>
    </location>
</feature>
<feature type="domain" description="Signal transduction histidine kinase subgroup 3 dimerisation and phosphoacceptor" evidence="11">
    <location>
        <begin position="266"/>
        <end position="331"/>
    </location>
</feature>
<keyword evidence="10" id="KW-0812">Transmembrane</keyword>
<feature type="compositionally biased region" description="Basic and acidic residues" evidence="9">
    <location>
        <begin position="485"/>
        <end position="497"/>
    </location>
</feature>
<keyword evidence="10" id="KW-0472">Membrane</keyword>
<dbReference type="EC" id="2.7.13.3" evidence="2"/>
<organism evidence="12 13">
    <name type="scientific">Nocardia jinanensis</name>
    <dbReference type="NCBI Taxonomy" id="382504"/>
    <lineage>
        <taxon>Bacteria</taxon>
        <taxon>Bacillati</taxon>
        <taxon>Actinomycetota</taxon>
        <taxon>Actinomycetes</taxon>
        <taxon>Mycobacteriales</taxon>
        <taxon>Nocardiaceae</taxon>
        <taxon>Nocardia</taxon>
    </lineage>
</organism>
<dbReference type="Gene3D" id="1.20.5.1930">
    <property type="match status" value="1"/>
</dbReference>
<evidence type="ECO:0000256" key="7">
    <source>
        <dbReference type="ARBA" id="ARBA00022840"/>
    </source>
</evidence>
<dbReference type="EMBL" id="BMMH01000021">
    <property type="protein sequence ID" value="GGL38519.1"/>
    <property type="molecule type" value="Genomic_DNA"/>
</dbReference>
<evidence type="ECO:0000256" key="2">
    <source>
        <dbReference type="ARBA" id="ARBA00012438"/>
    </source>
</evidence>
<comment type="caution">
    <text evidence="12">The sequence shown here is derived from an EMBL/GenBank/DDBJ whole genome shotgun (WGS) entry which is preliminary data.</text>
</comment>
<keyword evidence="7" id="KW-0067">ATP-binding</keyword>
<keyword evidence="8" id="KW-0902">Two-component regulatory system</keyword>
<evidence type="ECO:0000259" key="11">
    <source>
        <dbReference type="Pfam" id="PF07730"/>
    </source>
</evidence>